<keyword evidence="2" id="KW-1185">Reference proteome</keyword>
<keyword evidence="1" id="KW-0732">Signal</keyword>
<name>A0A914W8V6_9BILA</name>
<proteinExistence type="predicted"/>
<dbReference type="WBParaSite" id="PSAMB.scaffold328size56421.g4688.t1">
    <property type="protein sequence ID" value="PSAMB.scaffold328size56421.g4688.t1"/>
    <property type="gene ID" value="PSAMB.scaffold328size56421.g4688"/>
</dbReference>
<sequence>MEGVLLPITLVITLLSIPFLLCINETRNSGRSYQNLPSCYMLYYADDDTNTTASIGFNIPTSLAFIQVHTLNYTDNDDSIDYDISDDDDHDGINDENDSGVDNRTIAGYGVYIFTSLTFI</sequence>
<dbReference type="AlphaFoldDB" id="A0A914W8V6"/>
<evidence type="ECO:0000313" key="3">
    <source>
        <dbReference type="WBParaSite" id="PSAMB.scaffold328size56421.g4688.t1"/>
    </source>
</evidence>
<evidence type="ECO:0000313" key="2">
    <source>
        <dbReference type="Proteomes" id="UP000887566"/>
    </source>
</evidence>
<evidence type="ECO:0000256" key="1">
    <source>
        <dbReference type="SAM" id="SignalP"/>
    </source>
</evidence>
<feature type="signal peptide" evidence="1">
    <location>
        <begin position="1"/>
        <end position="22"/>
    </location>
</feature>
<feature type="chain" id="PRO_5037893585" evidence="1">
    <location>
        <begin position="23"/>
        <end position="120"/>
    </location>
</feature>
<reference evidence="3" key="1">
    <citation type="submission" date="2022-11" db="UniProtKB">
        <authorList>
            <consortium name="WormBaseParasite"/>
        </authorList>
    </citation>
    <scope>IDENTIFICATION</scope>
</reference>
<dbReference type="Proteomes" id="UP000887566">
    <property type="component" value="Unplaced"/>
</dbReference>
<protein>
    <submittedName>
        <fullName evidence="3">Uncharacterized protein</fullName>
    </submittedName>
</protein>
<accession>A0A914W8V6</accession>
<organism evidence="2 3">
    <name type="scientific">Plectus sambesii</name>
    <dbReference type="NCBI Taxonomy" id="2011161"/>
    <lineage>
        <taxon>Eukaryota</taxon>
        <taxon>Metazoa</taxon>
        <taxon>Ecdysozoa</taxon>
        <taxon>Nematoda</taxon>
        <taxon>Chromadorea</taxon>
        <taxon>Plectida</taxon>
        <taxon>Plectina</taxon>
        <taxon>Plectoidea</taxon>
        <taxon>Plectidae</taxon>
        <taxon>Plectus</taxon>
    </lineage>
</organism>